<proteinExistence type="predicted"/>
<dbReference type="HOGENOM" id="CLU_329046_0_0_1"/>
<dbReference type="EMBL" id="AFRT01000484">
    <property type="protein sequence ID" value="ELU43776.1"/>
    <property type="molecule type" value="Genomic_DNA"/>
</dbReference>
<evidence type="ECO:0000313" key="2">
    <source>
        <dbReference type="EMBL" id="ELU43776.1"/>
    </source>
</evidence>
<keyword evidence="3" id="KW-1185">Reference proteome</keyword>
<feature type="region of interest" description="Disordered" evidence="1">
    <location>
        <begin position="425"/>
        <end position="461"/>
    </location>
</feature>
<evidence type="ECO:0000256" key="1">
    <source>
        <dbReference type="SAM" id="MobiDB-lite"/>
    </source>
</evidence>
<feature type="region of interest" description="Disordered" evidence="1">
    <location>
        <begin position="479"/>
        <end position="498"/>
    </location>
</feature>
<organism evidence="2 3">
    <name type="scientific">Thanatephorus cucumeris (strain AG1-IA)</name>
    <name type="common">Rice sheath blight fungus</name>
    <name type="synonym">Rhizoctonia solani</name>
    <dbReference type="NCBI Taxonomy" id="983506"/>
    <lineage>
        <taxon>Eukaryota</taxon>
        <taxon>Fungi</taxon>
        <taxon>Dikarya</taxon>
        <taxon>Basidiomycota</taxon>
        <taxon>Agaricomycotina</taxon>
        <taxon>Agaricomycetes</taxon>
        <taxon>Cantharellales</taxon>
        <taxon>Ceratobasidiaceae</taxon>
        <taxon>Rhizoctonia</taxon>
        <taxon>Rhizoctonia solani AG-1</taxon>
    </lineage>
</organism>
<evidence type="ECO:0000313" key="3">
    <source>
        <dbReference type="Proteomes" id="UP000011668"/>
    </source>
</evidence>
<feature type="region of interest" description="Disordered" evidence="1">
    <location>
        <begin position="162"/>
        <end position="192"/>
    </location>
</feature>
<dbReference type="Proteomes" id="UP000011668">
    <property type="component" value="Unassembled WGS sequence"/>
</dbReference>
<protein>
    <submittedName>
        <fullName evidence="2">Uncharacterized protein</fullName>
    </submittedName>
</protein>
<accession>L8X0G1</accession>
<feature type="compositionally biased region" description="Polar residues" evidence="1">
    <location>
        <begin position="183"/>
        <end position="192"/>
    </location>
</feature>
<sequence length="873" mass="95846">MSGRHPHLHFLLSYGLQPISHNPSISSSHAPLALDLCRVAWSRWTMGGAPYCSSYGRCSFSLAHCSVRLPRVGSFPAHTRHYPFRINDYLTTIADVMQLLQMGEGAGWKMDEDMALRLWTTSATKKNRGDSSIMYGRGGTAGYKATTPTRIRAFILDTSRSKSGSSYKERRDQVAQAPPEQLGSATSSPVQRSTCFSPRLICVSTLIHHLIQAWLHHYPTLLSSLLGLLDIRWHFVHKRKEPTRLITEQRSVQVRTSNHAFEARAPVWRWNSPKSGLGALSLSLANLPNRGPGQGLSSLVGTIHVSGDSGEPRRWFLANRKPEWSTWLNPASRPILFALGFEHHLALPCVREPSFGQGNRPARRGSRAMNRINRLPTSYLTALLANYPAFSCAFALSSTESATFASGPHPPVSFNMSLAQQRGYSATHSSSKYGAPSVTPTSRRHGSEQRHRSGAGGHNMRTLSVTLPRDVSANFDFSVPSHMATPPASPPRHSSGRKIELPLALPDPAFPPVDPAGIESLDPELRGVPVEYVAHKLRSIGPELLNGLGFVTPPQTAYTASNMPAWVDVRVSSRLPSIESLPSHVLCVVNPQSKQPGQLIPVHALIYATQCSNFPRLTRATPHVDAASKCARLAVVPLYLPSPQTFNLLNSYLYTKRAERLLSTLAPISSSALASIPVGHQGASNTLSALGRAMAEAFPLPNLVEHAVVVHGLWSNVVTLGIDDEVLWWALETAWGIITTAIALRWECRRPGALPRVPVKKTDSYSPYALTTGPIDSNACVDLNPTCYEFTSRAQMMLHTGIMIRQWLGCPLYARILPPVRGGKRKIPDVEIGGRSSRDSLFQHVVFNRSRDWGSDETHSLTSLGQYGLLDHE</sequence>
<dbReference type="OrthoDB" id="2570975at2759"/>
<gene>
    <name evidence="2" type="ORF">AG1IA_02194</name>
</gene>
<name>L8X0G1_THACA</name>
<dbReference type="AlphaFoldDB" id="L8X0G1"/>
<reference evidence="2 3" key="1">
    <citation type="journal article" date="2013" name="Nat. Commun.">
        <title>The evolution and pathogenic mechanisms of the rice sheath blight pathogen.</title>
        <authorList>
            <person name="Zheng A."/>
            <person name="Lin R."/>
            <person name="Xu L."/>
            <person name="Qin P."/>
            <person name="Tang C."/>
            <person name="Ai P."/>
            <person name="Zhang D."/>
            <person name="Liu Y."/>
            <person name="Sun Z."/>
            <person name="Feng H."/>
            <person name="Wang Y."/>
            <person name="Chen Y."/>
            <person name="Liang X."/>
            <person name="Fu R."/>
            <person name="Li Q."/>
            <person name="Zhang J."/>
            <person name="Yu X."/>
            <person name="Xie Z."/>
            <person name="Ding L."/>
            <person name="Guan P."/>
            <person name="Tang J."/>
            <person name="Liang Y."/>
            <person name="Wang S."/>
            <person name="Deng Q."/>
            <person name="Li S."/>
            <person name="Zhu J."/>
            <person name="Wang L."/>
            <person name="Liu H."/>
            <person name="Li P."/>
        </authorList>
    </citation>
    <scope>NUCLEOTIDE SEQUENCE [LARGE SCALE GENOMIC DNA]</scope>
    <source>
        <strain evidence="3">AG-1 IA</strain>
    </source>
</reference>
<comment type="caution">
    <text evidence="2">The sequence shown here is derived from an EMBL/GenBank/DDBJ whole genome shotgun (WGS) entry which is preliminary data.</text>
</comment>